<comment type="function">
    <text evidence="10">Catalyzes the reversible epimerization of D-ribulose 5-phosphate to D-xylulose 5-phosphate.</text>
</comment>
<keyword evidence="9 10" id="KW-0413">Isomerase</keyword>
<evidence type="ECO:0000256" key="12">
    <source>
        <dbReference type="PIRSR" id="PIRSR001461-1"/>
    </source>
</evidence>
<dbReference type="PANTHER" id="PTHR11749">
    <property type="entry name" value="RIBULOSE-5-PHOSPHATE-3-EPIMERASE"/>
    <property type="match status" value="1"/>
</dbReference>
<dbReference type="EC" id="5.1.3.1" evidence="7 10"/>
<dbReference type="NCBIfam" id="TIGR01163">
    <property type="entry name" value="rpe"/>
    <property type="match status" value="1"/>
</dbReference>
<feature type="binding site" evidence="10 13">
    <location>
        <position position="34"/>
    </location>
    <ligand>
        <name>a divalent metal cation</name>
        <dbReference type="ChEBI" id="CHEBI:60240"/>
    </ligand>
</feature>
<dbReference type="GO" id="GO:0046872">
    <property type="term" value="F:metal ion binding"/>
    <property type="evidence" value="ECO:0007669"/>
    <property type="project" value="UniProtKB-UniRule"/>
</dbReference>
<dbReference type="GO" id="GO:0006098">
    <property type="term" value="P:pentose-phosphate shunt"/>
    <property type="evidence" value="ECO:0007669"/>
    <property type="project" value="UniProtKB-UniRule"/>
</dbReference>
<gene>
    <name evidence="10 15" type="primary">rpe</name>
    <name evidence="15" type="ORF">CB4_01717</name>
</gene>
<feature type="binding site" evidence="10 13">
    <location>
        <position position="176"/>
    </location>
    <ligand>
        <name>a divalent metal cation</name>
        <dbReference type="ChEBI" id="CHEBI:60240"/>
    </ligand>
</feature>
<feature type="binding site" evidence="10 14">
    <location>
        <position position="65"/>
    </location>
    <ligand>
        <name>substrate</name>
    </ligand>
</feature>
<dbReference type="RefSeq" id="WP_096464966.1">
    <property type="nucleotide sequence ID" value="NZ_AP017312.1"/>
</dbReference>
<dbReference type="HAMAP" id="MF_02227">
    <property type="entry name" value="RPE"/>
    <property type="match status" value="1"/>
</dbReference>
<dbReference type="OrthoDB" id="1645589at2"/>
<comment type="catalytic activity">
    <reaction evidence="1 10 11">
        <text>D-ribulose 5-phosphate = D-xylulose 5-phosphate</text>
        <dbReference type="Rhea" id="RHEA:13677"/>
        <dbReference type="ChEBI" id="CHEBI:57737"/>
        <dbReference type="ChEBI" id="CHEBI:58121"/>
        <dbReference type="EC" id="5.1.3.1"/>
    </reaction>
</comment>
<evidence type="ECO:0000256" key="8">
    <source>
        <dbReference type="ARBA" id="ARBA00022723"/>
    </source>
</evidence>
<dbReference type="PROSITE" id="PS01085">
    <property type="entry name" value="RIBUL_P_3_EPIMER_1"/>
    <property type="match status" value="1"/>
</dbReference>
<dbReference type="NCBIfam" id="NF004076">
    <property type="entry name" value="PRK05581.1-4"/>
    <property type="match status" value="1"/>
</dbReference>
<feature type="binding site" evidence="10">
    <location>
        <begin position="176"/>
        <end position="178"/>
    </location>
    <ligand>
        <name>substrate</name>
    </ligand>
</feature>
<comment type="cofactor">
    <cofactor evidence="2">
        <name>Mn(2+)</name>
        <dbReference type="ChEBI" id="CHEBI:29035"/>
    </cofactor>
</comment>
<comment type="cofactor">
    <cofactor evidence="4">
        <name>Zn(2+)</name>
        <dbReference type="ChEBI" id="CHEBI:29105"/>
    </cofactor>
</comment>
<dbReference type="KEGG" id="asoc:CB4_01717"/>
<dbReference type="Proteomes" id="UP000217696">
    <property type="component" value="Chromosome"/>
</dbReference>
<evidence type="ECO:0000256" key="14">
    <source>
        <dbReference type="PIRSR" id="PIRSR001461-3"/>
    </source>
</evidence>
<feature type="binding site" evidence="10 14">
    <location>
        <position position="7"/>
    </location>
    <ligand>
        <name>substrate</name>
    </ligand>
</feature>
<keyword evidence="13" id="KW-0170">Cobalt</keyword>
<evidence type="ECO:0000256" key="5">
    <source>
        <dbReference type="ARBA" id="ARBA00001954"/>
    </source>
</evidence>
<dbReference type="InterPro" id="IPR013785">
    <property type="entry name" value="Aldolase_TIM"/>
</dbReference>
<dbReference type="GO" id="GO:0005737">
    <property type="term" value="C:cytoplasm"/>
    <property type="evidence" value="ECO:0007669"/>
    <property type="project" value="UniProtKB-ARBA"/>
</dbReference>
<dbReference type="SUPFAM" id="SSF51366">
    <property type="entry name" value="Ribulose-phoshate binding barrel"/>
    <property type="match status" value="1"/>
</dbReference>
<sequence>MVKIAPSILSADFSRLGAEIQEVEQGGAEWLHVDVMDGHFVPNITIGPLVVQAIRPHTKLFMDVHLMIENADLYIPQFAKSGAEMITVHQEACTHLHRTIHLIKEQGVKAGVSLNPATPVSTLEHVLGDIGMVLLMSVNPGFGGQKFIPEVIKKVGQLKAMLIERGLENQVEIQIDGGINTETAPLVVAAGATCLVAGNAVFGKPDRGQAIAAIRDAANKAL</sequence>
<dbReference type="Gene3D" id="3.20.20.70">
    <property type="entry name" value="Aldolase class I"/>
    <property type="match status" value="1"/>
</dbReference>
<evidence type="ECO:0000256" key="10">
    <source>
        <dbReference type="HAMAP-Rule" id="MF_02227"/>
    </source>
</evidence>
<feature type="binding site" evidence="10 14">
    <location>
        <begin position="141"/>
        <end position="144"/>
    </location>
    <ligand>
        <name>substrate</name>
    </ligand>
</feature>
<protein>
    <recommendedName>
        <fullName evidence="7 10">Ribulose-phosphate 3-epimerase</fullName>
        <ecNumber evidence="7 10">5.1.3.1</ecNumber>
    </recommendedName>
</protein>
<proteinExistence type="inferred from homology"/>
<dbReference type="EMBL" id="AP017312">
    <property type="protein sequence ID" value="BAU27543.1"/>
    <property type="molecule type" value="Genomic_DNA"/>
</dbReference>
<feature type="active site" description="Proton acceptor" evidence="10 12">
    <location>
        <position position="34"/>
    </location>
</feature>
<feature type="binding site" evidence="10 13">
    <location>
        <position position="32"/>
    </location>
    <ligand>
        <name>a divalent metal cation</name>
        <dbReference type="ChEBI" id="CHEBI:60240"/>
    </ligand>
</feature>
<evidence type="ECO:0000256" key="1">
    <source>
        <dbReference type="ARBA" id="ARBA00001782"/>
    </source>
</evidence>
<dbReference type="InterPro" id="IPR026019">
    <property type="entry name" value="Ribul_P_3_epim"/>
</dbReference>
<dbReference type="GO" id="GO:0019323">
    <property type="term" value="P:pentose catabolic process"/>
    <property type="evidence" value="ECO:0007669"/>
    <property type="project" value="UniProtKB-UniRule"/>
</dbReference>
<comment type="similarity">
    <text evidence="6 10 11">Belongs to the ribulose-phosphate 3-epimerase family.</text>
</comment>
<comment type="cofactor">
    <cofactor evidence="10 13">
        <name>a divalent metal cation</name>
        <dbReference type="ChEBI" id="CHEBI:60240"/>
    </cofactor>
    <text evidence="10 13">Binds 1 divalent metal cation per subunit.</text>
</comment>
<dbReference type="PIRSF" id="PIRSF001461">
    <property type="entry name" value="RPE"/>
    <property type="match status" value="1"/>
</dbReference>
<feature type="binding site" evidence="10 13">
    <location>
        <position position="65"/>
    </location>
    <ligand>
        <name>a divalent metal cation</name>
        <dbReference type="ChEBI" id="CHEBI:60240"/>
    </ligand>
</feature>
<organism evidence="15 16">
    <name type="scientific">Aneurinibacillus soli</name>
    <dbReference type="NCBI Taxonomy" id="1500254"/>
    <lineage>
        <taxon>Bacteria</taxon>
        <taxon>Bacillati</taxon>
        <taxon>Bacillota</taxon>
        <taxon>Bacilli</taxon>
        <taxon>Bacillales</taxon>
        <taxon>Paenibacillaceae</taxon>
        <taxon>Aneurinibacillus group</taxon>
        <taxon>Aneurinibacillus</taxon>
    </lineage>
</organism>
<dbReference type="InterPro" id="IPR011060">
    <property type="entry name" value="RibuloseP-bd_barrel"/>
</dbReference>
<accession>A0A0U5BBG4</accession>
<evidence type="ECO:0000256" key="7">
    <source>
        <dbReference type="ARBA" id="ARBA00013188"/>
    </source>
</evidence>
<dbReference type="PROSITE" id="PS01086">
    <property type="entry name" value="RIBUL_P_3_EPIMER_2"/>
    <property type="match status" value="1"/>
</dbReference>
<comment type="pathway">
    <text evidence="10">Carbohydrate degradation.</text>
</comment>
<keyword evidence="8 10" id="KW-0479">Metal-binding</keyword>
<evidence type="ECO:0000256" key="6">
    <source>
        <dbReference type="ARBA" id="ARBA00009541"/>
    </source>
</evidence>
<evidence type="ECO:0000256" key="4">
    <source>
        <dbReference type="ARBA" id="ARBA00001947"/>
    </source>
</evidence>
<evidence type="ECO:0000256" key="3">
    <source>
        <dbReference type="ARBA" id="ARBA00001941"/>
    </source>
</evidence>
<comment type="cofactor">
    <cofactor evidence="5">
        <name>Fe(2+)</name>
        <dbReference type="ChEBI" id="CHEBI:29033"/>
    </cofactor>
</comment>
<evidence type="ECO:0000256" key="9">
    <source>
        <dbReference type="ARBA" id="ARBA00023235"/>
    </source>
</evidence>
<comment type="cofactor">
    <cofactor evidence="3">
        <name>Co(2+)</name>
        <dbReference type="ChEBI" id="CHEBI:48828"/>
    </cofactor>
</comment>
<keyword evidence="16" id="KW-1185">Reference proteome</keyword>
<dbReference type="Pfam" id="PF00834">
    <property type="entry name" value="Ribul_P_3_epim"/>
    <property type="match status" value="1"/>
</dbReference>
<evidence type="ECO:0000313" key="16">
    <source>
        <dbReference type="Proteomes" id="UP000217696"/>
    </source>
</evidence>
<dbReference type="InterPro" id="IPR000056">
    <property type="entry name" value="Ribul_P_3_epim-like"/>
</dbReference>
<dbReference type="GO" id="GO:0004750">
    <property type="term" value="F:D-ribulose-phosphate 3-epimerase activity"/>
    <property type="evidence" value="ECO:0007669"/>
    <property type="project" value="UniProtKB-UniRule"/>
</dbReference>
<reference evidence="15 16" key="1">
    <citation type="submission" date="2015-12" db="EMBL/GenBank/DDBJ databases">
        <title>Genome sequence of Aneurinibacillus soli.</title>
        <authorList>
            <person name="Lee J.S."/>
            <person name="Lee K.C."/>
            <person name="Kim K.K."/>
            <person name="Lee B.W."/>
        </authorList>
    </citation>
    <scope>NUCLEOTIDE SEQUENCE [LARGE SCALE GENOMIC DNA]</scope>
    <source>
        <strain evidence="15 16">CB4</strain>
    </source>
</reference>
<evidence type="ECO:0000256" key="13">
    <source>
        <dbReference type="PIRSR" id="PIRSR001461-2"/>
    </source>
</evidence>
<evidence type="ECO:0000256" key="11">
    <source>
        <dbReference type="PIRNR" id="PIRNR001461"/>
    </source>
</evidence>
<keyword evidence="13" id="KW-0862">Zinc</keyword>
<feature type="active site" description="Proton donor" evidence="10 12">
    <location>
        <position position="176"/>
    </location>
</feature>
<feature type="binding site" evidence="14">
    <location>
        <position position="178"/>
    </location>
    <ligand>
        <name>substrate</name>
    </ligand>
</feature>
<comment type="caution">
    <text evidence="10">Lacks conserved residue(s) required for the propagation of feature annotation.</text>
</comment>
<keyword evidence="13" id="KW-0464">Manganese</keyword>
<keyword evidence="10 11" id="KW-0119">Carbohydrate metabolism</keyword>
<evidence type="ECO:0000256" key="2">
    <source>
        <dbReference type="ARBA" id="ARBA00001936"/>
    </source>
</evidence>
<evidence type="ECO:0000313" key="15">
    <source>
        <dbReference type="EMBL" id="BAU27543.1"/>
    </source>
</evidence>
<dbReference type="CDD" id="cd00429">
    <property type="entry name" value="RPE"/>
    <property type="match status" value="1"/>
</dbReference>
<name>A0A0U5BBG4_9BACL</name>
<dbReference type="AlphaFoldDB" id="A0A0U5BBG4"/>
<dbReference type="FunFam" id="3.20.20.70:FF:000004">
    <property type="entry name" value="Ribulose-phosphate 3-epimerase"/>
    <property type="match status" value="1"/>
</dbReference>